<reference evidence="6" key="1">
    <citation type="submission" date="2023-10" db="EMBL/GenBank/DDBJ databases">
        <title>Genome assembly of Pristionchus species.</title>
        <authorList>
            <person name="Yoshida K."/>
            <person name="Sommer R.J."/>
        </authorList>
    </citation>
    <scope>NUCLEOTIDE SEQUENCE</scope>
    <source>
        <strain evidence="6">RS5133</strain>
    </source>
</reference>
<dbReference type="EMBL" id="BTSY01000004">
    <property type="protein sequence ID" value="GMT24215.1"/>
    <property type="molecule type" value="Genomic_DNA"/>
</dbReference>
<dbReference type="GO" id="GO:0004842">
    <property type="term" value="F:ubiquitin-protein transferase activity"/>
    <property type="evidence" value="ECO:0007669"/>
    <property type="project" value="InterPro"/>
</dbReference>
<protein>
    <recommendedName>
        <fullName evidence="5">RING-type domain-containing protein</fullName>
    </recommendedName>
</protein>
<organism evidence="6 7">
    <name type="scientific">Pristionchus fissidentatus</name>
    <dbReference type="NCBI Taxonomy" id="1538716"/>
    <lineage>
        <taxon>Eukaryota</taxon>
        <taxon>Metazoa</taxon>
        <taxon>Ecdysozoa</taxon>
        <taxon>Nematoda</taxon>
        <taxon>Chromadorea</taxon>
        <taxon>Rhabditida</taxon>
        <taxon>Rhabditina</taxon>
        <taxon>Diplogasteromorpha</taxon>
        <taxon>Diplogasteroidea</taxon>
        <taxon>Neodiplogasteridae</taxon>
        <taxon>Pristionchus</taxon>
    </lineage>
</organism>
<dbReference type="Pfam" id="PF13639">
    <property type="entry name" value="zf-RING_2"/>
    <property type="match status" value="1"/>
</dbReference>
<keyword evidence="7" id="KW-1185">Reference proteome</keyword>
<feature type="region of interest" description="Disordered" evidence="4">
    <location>
        <begin position="1"/>
        <end position="84"/>
    </location>
</feature>
<dbReference type="Proteomes" id="UP001432322">
    <property type="component" value="Unassembled WGS sequence"/>
</dbReference>
<keyword evidence="1 3" id="KW-0863">Zinc-finger</keyword>
<accession>A0AAV5VXE5</accession>
<sequence length="366" mass="41153">MDGRRSERGRRRDGEMVISRRAILDDDQEQSQAEIDGNTHHVGVVDSDDSDDDVQQLHRKRWRGDEDGIKMEPSPTTSRNGDSEEQCNICFDSFTSSGNHRLVSLRCGHFFGEDCIKRWISSESGKSCPTCKKSAQIKDVRHHFVSAVKSVDNSESESLRQSLVVFQRENEGLRLENLSLRKRIADLCKKHQVVQRVQSIPHSGFVVQRKYSYTLSKEDGSRAFDVNGERIVVSLKLASSPITHGFGIYILDATLRPIGEKVGIANRRIRTIEFCPFDSTLFVIGGEDSWLVVRSIDGGVRKRVAVPAPVWSSCWTSSSRMIVGLSNGRILELDSNLMTLSDVIQWDSRVGVTQIAIFNQLFAVLL</sequence>
<feature type="non-terminal residue" evidence="6">
    <location>
        <position position="366"/>
    </location>
</feature>
<dbReference type="Gene3D" id="3.30.40.10">
    <property type="entry name" value="Zinc/RING finger domain, C3HC4 (zinc finger)"/>
    <property type="match status" value="1"/>
</dbReference>
<dbReference type="GO" id="GO:0016567">
    <property type="term" value="P:protein ubiquitination"/>
    <property type="evidence" value="ECO:0007669"/>
    <property type="project" value="InterPro"/>
</dbReference>
<dbReference type="PANTHER" id="PTHR16047:SF7">
    <property type="entry name" value="E3 UBIQUITIN-PROTEIN LIGASE RFWD3"/>
    <property type="match status" value="1"/>
</dbReference>
<dbReference type="GO" id="GO:0036297">
    <property type="term" value="P:interstrand cross-link repair"/>
    <property type="evidence" value="ECO:0007669"/>
    <property type="project" value="InterPro"/>
</dbReference>
<keyword evidence="2" id="KW-0862">Zinc</keyword>
<name>A0AAV5VXE5_9BILA</name>
<dbReference type="InterPro" id="IPR013083">
    <property type="entry name" value="Znf_RING/FYVE/PHD"/>
</dbReference>
<gene>
    <name evidence="6" type="ORF">PFISCL1PPCAC_15512</name>
</gene>
<evidence type="ECO:0000259" key="5">
    <source>
        <dbReference type="PROSITE" id="PS50089"/>
    </source>
</evidence>
<evidence type="ECO:0000256" key="3">
    <source>
        <dbReference type="PROSITE-ProRule" id="PRU00175"/>
    </source>
</evidence>
<feature type="compositionally biased region" description="Basic and acidic residues" evidence="4">
    <location>
        <begin position="1"/>
        <end position="15"/>
    </location>
</feature>
<dbReference type="AlphaFoldDB" id="A0AAV5VXE5"/>
<feature type="domain" description="RING-type" evidence="5">
    <location>
        <begin position="87"/>
        <end position="132"/>
    </location>
</feature>
<dbReference type="CDD" id="cd16450">
    <property type="entry name" value="mRING-C3HGC3_RFWD3"/>
    <property type="match status" value="1"/>
</dbReference>
<dbReference type="SMART" id="SM00184">
    <property type="entry name" value="RING"/>
    <property type="match status" value="1"/>
</dbReference>
<evidence type="ECO:0000256" key="1">
    <source>
        <dbReference type="ARBA" id="ARBA00022771"/>
    </source>
</evidence>
<evidence type="ECO:0000313" key="7">
    <source>
        <dbReference type="Proteomes" id="UP001432322"/>
    </source>
</evidence>
<dbReference type="SUPFAM" id="SSF101898">
    <property type="entry name" value="NHL repeat"/>
    <property type="match status" value="1"/>
</dbReference>
<dbReference type="GO" id="GO:0008270">
    <property type="term" value="F:zinc ion binding"/>
    <property type="evidence" value="ECO:0007669"/>
    <property type="project" value="UniProtKB-KW"/>
</dbReference>
<evidence type="ECO:0000256" key="4">
    <source>
        <dbReference type="SAM" id="MobiDB-lite"/>
    </source>
</evidence>
<dbReference type="InterPro" id="IPR037381">
    <property type="entry name" value="RFWD3"/>
</dbReference>
<dbReference type="PROSITE" id="PS50089">
    <property type="entry name" value="ZF_RING_2"/>
    <property type="match status" value="1"/>
</dbReference>
<comment type="caution">
    <text evidence="6">The sequence shown here is derived from an EMBL/GenBank/DDBJ whole genome shotgun (WGS) entry which is preliminary data.</text>
</comment>
<evidence type="ECO:0000313" key="6">
    <source>
        <dbReference type="EMBL" id="GMT24215.1"/>
    </source>
</evidence>
<dbReference type="PANTHER" id="PTHR16047">
    <property type="entry name" value="RFWD3 PROTEIN"/>
    <property type="match status" value="1"/>
</dbReference>
<keyword evidence="1 3" id="KW-0479">Metal-binding</keyword>
<proteinExistence type="predicted"/>
<dbReference type="GO" id="GO:0005634">
    <property type="term" value="C:nucleus"/>
    <property type="evidence" value="ECO:0007669"/>
    <property type="project" value="InterPro"/>
</dbReference>
<evidence type="ECO:0000256" key="2">
    <source>
        <dbReference type="ARBA" id="ARBA00022833"/>
    </source>
</evidence>
<dbReference type="InterPro" id="IPR001841">
    <property type="entry name" value="Znf_RING"/>
</dbReference>
<dbReference type="SUPFAM" id="SSF57850">
    <property type="entry name" value="RING/U-box"/>
    <property type="match status" value="1"/>
</dbReference>